<dbReference type="PROSITE" id="PS51787">
    <property type="entry name" value="LON_N"/>
    <property type="match status" value="1"/>
</dbReference>
<accession>A0A1H2V9J5</accession>
<dbReference type="GO" id="GO:0004252">
    <property type="term" value="F:serine-type endopeptidase activity"/>
    <property type="evidence" value="ECO:0007669"/>
    <property type="project" value="UniProtKB-UniRule"/>
</dbReference>
<dbReference type="SMART" id="SM00382">
    <property type="entry name" value="AAA"/>
    <property type="match status" value="1"/>
</dbReference>
<dbReference type="GO" id="GO:0006515">
    <property type="term" value="P:protein quality control for misfolded or incompletely synthesized proteins"/>
    <property type="evidence" value="ECO:0007669"/>
    <property type="project" value="UniProtKB-UniRule"/>
</dbReference>
<dbReference type="AlphaFoldDB" id="A0A1H2V9J5"/>
<keyword evidence="24" id="KW-1185">Reference proteome</keyword>
<keyword evidence="20" id="KW-0175">Coiled coil</keyword>
<organism evidence="23 24">
    <name type="scientific">Tepidimicrobium xylanilyticum</name>
    <dbReference type="NCBI Taxonomy" id="1123352"/>
    <lineage>
        <taxon>Bacteria</taxon>
        <taxon>Bacillati</taxon>
        <taxon>Bacillota</taxon>
        <taxon>Tissierellia</taxon>
        <taxon>Tissierellales</taxon>
        <taxon>Tepidimicrobiaceae</taxon>
        <taxon>Tepidimicrobium</taxon>
    </lineage>
</organism>
<dbReference type="Gene3D" id="3.40.50.300">
    <property type="entry name" value="P-loop containing nucleotide triphosphate hydrolases"/>
    <property type="match status" value="1"/>
</dbReference>
<dbReference type="GO" id="GO:0005737">
    <property type="term" value="C:cytoplasm"/>
    <property type="evidence" value="ECO:0007669"/>
    <property type="project" value="UniProtKB-SubCell"/>
</dbReference>
<evidence type="ECO:0000256" key="4">
    <source>
        <dbReference type="ARBA" id="ARBA00022741"/>
    </source>
</evidence>
<dbReference type="InterPro" id="IPR015947">
    <property type="entry name" value="PUA-like_sf"/>
</dbReference>
<dbReference type="Gene3D" id="1.20.5.5270">
    <property type="match status" value="1"/>
</dbReference>
<dbReference type="FunFam" id="1.20.5.5270:FF:000002">
    <property type="entry name" value="Lon protease homolog"/>
    <property type="match status" value="1"/>
</dbReference>
<keyword evidence="7 14" id="KW-0067">ATP-binding</keyword>
<dbReference type="InterPro" id="IPR027417">
    <property type="entry name" value="P-loop_NTPase"/>
</dbReference>
<dbReference type="GO" id="GO:0005524">
    <property type="term" value="F:ATP binding"/>
    <property type="evidence" value="ECO:0007669"/>
    <property type="project" value="UniProtKB-UniRule"/>
</dbReference>
<evidence type="ECO:0000256" key="6">
    <source>
        <dbReference type="ARBA" id="ARBA00022825"/>
    </source>
</evidence>
<dbReference type="PANTHER" id="PTHR10046">
    <property type="entry name" value="ATP DEPENDENT LON PROTEASE FAMILY MEMBER"/>
    <property type="match status" value="1"/>
</dbReference>
<dbReference type="InterPro" id="IPR003111">
    <property type="entry name" value="Lon_prtase_N"/>
</dbReference>
<dbReference type="InterPro" id="IPR046336">
    <property type="entry name" value="Lon_prtase_N_sf"/>
</dbReference>
<keyword evidence="2 14" id="KW-0963">Cytoplasm</keyword>
<protein>
    <recommendedName>
        <fullName evidence="12 14">Lon protease</fullName>
        <ecNumber evidence="11 14">3.4.21.53</ecNumber>
    </recommendedName>
    <alternativeName>
        <fullName evidence="13 14">ATP-dependent protease La</fullName>
    </alternativeName>
</protein>
<dbReference type="InterPro" id="IPR014721">
    <property type="entry name" value="Ribsml_uS5_D2-typ_fold_subgr"/>
</dbReference>
<comment type="induction">
    <text evidence="14">By heat shock.</text>
</comment>
<dbReference type="InterPro" id="IPR008269">
    <property type="entry name" value="Lon_proteolytic"/>
</dbReference>
<dbReference type="GO" id="GO:0043565">
    <property type="term" value="F:sequence-specific DNA binding"/>
    <property type="evidence" value="ECO:0007669"/>
    <property type="project" value="UniProtKB-UniRule"/>
</dbReference>
<evidence type="ECO:0000256" key="18">
    <source>
        <dbReference type="PROSITE-ProRule" id="PRU01122"/>
    </source>
</evidence>
<dbReference type="GO" id="GO:0016887">
    <property type="term" value="F:ATP hydrolysis activity"/>
    <property type="evidence" value="ECO:0007669"/>
    <property type="project" value="UniProtKB-UniRule"/>
</dbReference>
<keyword evidence="5 14" id="KW-0378">Hydrolase</keyword>
<name>A0A1H2V9J5_9FIRM</name>
<dbReference type="GO" id="GO:0004176">
    <property type="term" value="F:ATP-dependent peptidase activity"/>
    <property type="evidence" value="ECO:0007669"/>
    <property type="project" value="UniProtKB-UniRule"/>
</dbReference>
<dbReference type="Gene3D" id="1.10.8.60">
    <property type="match status" value="1"/>
</dbReference>
<sequence>MYKNPYVVQKKTIPLIPLRGMSVFPHMVIHFDVGREKSINALEKAMIDDSLIFLCAQKDAKIEEPSPEDFYHIGTVAKIKQMLKLPGGSIRVLVEGINRGKIVEIVKEDEYYEVLVEEYSYDPEEITVDKEMEAAMRLVVNNFEEYLTLSRRISPDILLTITDIEDPGRLADVIASYMNLKIENHQKILEIFDFYKRLEVLYAILQEEIELLRIEEKINQRVKKQISKVQKEYYLKEQLRAIQKELGEENELDEEIEEYKNKIAKIKMPKEVKEKALKEVERLDKMSTHSAETAVIRTYLDWIVELPWDKETKDIVDIKRAREILSRDHYGLKDVKERILEFISIRKLTSNMKGPILCLVGPPGVGKTSIAKSIAESLGRKFVRMSLGGVRDEAEMRGHRRTYVGAIPGRIISLIRKAGTKNPVFLFDEIDKLSTGYRGDPASALLEILDPEQNSSFTDHYLELPFDLSRVLFVTTANTVNSIPAPLLDRMEVIRISGYTDEEKFKIATNHLLPKQLKEHGLKEENLVISDRALKKIINNYTREAGVRNLERNIANICRKAAKKIVETNVDKVKVNTGNLHKFLGVEKYRDGLGSVENQVGVATGLAWTAFGGDTLSIEVNSMKGTGKLQLTGQLGDVMKESAMAGISYIRANSDKLGIDSNFYKEMDIHVHVPEGAIPKDGPSAGITMATAAISALTNRPVDGSIAMTGEITLRGRVLPVGGIKEKVLAAYRVGIKKVLIPHENSKDLEEVPENIRKKLEFVLIKNMDQVLEHALLKEGLKKEEDNESD</sequence>
<evidence type="ECO:0000256" key="2">
    <source>
        <dbReference type="ARBA" id="ARBA00022490"/>
    </source>
</evidence>
<evidence type="ECO:0000256" key="14">
    <source>
        <dbReference type="HAMAP-Rule" id="MF_01973"/>
    </source>
</evidence>
<dbReference type="SUPFAM" id="SSF52540">
    <property type="entry name" value="P-loop containing nucleoside triphosphate hydrolases"/>
    <property type="match status" value="1"/>
</dbReference>
<dbReference type="Gene3D" id="3.30.230.10">
    <property type="match status" value="1"/>
</dbReference>
<keyword evidence="4 14" id="KW-0547">Nucleotide-binding</keyword>
<evidence type="ECO:0000256" key="17">
    <source>
        <dbReference type="PIRSR" id="PIRSR001174-2"/>
    </source>
</evidence>
<evidence type="ECO:0000256" key="20">
    <source>
        <dbReference type="SAM" id="Coils"/>
    </source>
</evidence>
<dbReference type="CDD" id="cd19500">
    <property type="entry name" value="RecA-like_Lon"/>
    <property type="match status" value="1"/>
</dbReference>
<evidence type="ECO:0000256" key="8">
    <source>
        <dbReference type="ARBA" id="ARBA00023016"/>
    </source>
</evidence>
<evidence type="ECO:0000313" key="24">
    <source>
        <dbReference type="Proteomes" id="UP000198828"/>
    </source>
</evidence>
<comment type="similarity">
    <text evidence="14 15 18 19">Belongs to the peptidase S16 family.</text>
</comment>
<evidence type="ECO:0000256" key="7">
    <source>
        <dbReference type="ARBA" id="ARBA00022840"/>
    </source>
</evidence>
<proteinExistence type="evidence at transcript level"/>
<dbReference type="FunFam" id="3.40.50.300:FF:000021">
    <property type="entry name" value="Lon protease homolog"/>
    <property type="match status" value="1"/>
</dbReference>
<dbReference type="NCBIfam" id="NF008053">
    <property type="entry name" value="PRK10787.1"/>
    <property type="match status" value="1"/>
</dbReference>
<evidence type="ECO:0000256" key="3">
    <source>
        <dbReference type="ARBA" id="ARBA00022670"/>
    </source>
</evidence>
<gene>
    <name evidence="14" type="primary">lon</name>
    <name evidence="23" type="ORF">SAMN05660923_01055</name>
</gene>
<evidence type="ECO:0000256" key="16">
    <source>
        <dbReference type="PIRSR" id="PIRSR001174-1"/>
    </source>
</evidence>
<dbReference type="InterPro" id="IPR054594">
    <property type="entry name" value="Lon_lid"/>
</dbReference>
<dbReference type="Pfam" id="PF22667">
    <property type="entry name" value="Lon_lid"/>
    <property type="match status" value="1"/>
</dbReference>
<evidence type="ECO:0000256" key="11">
    <source>
        <dbReference type="ARBA" id="ARBA00066743"/>
    </source>
</evidence>
<dbReference type="Gene3D" id="1.20.58.1480">
    <property type="match status" value="1"/>
</dbReference>
<dbReference type="HAMAP" id="MF_01973">
    <property type="entry name" value="lon_bact"/>
    <property type="match status" value="1"/>
</dbReference>
<dbReference type="PROSITE" id="PS51786">
    <property type="entry name" value="LON_PROTEOLYTIC"/>
    <property type="match status" value="1"/>
</dbReference>
<dbReference type="Gene3D" id="2.30.130.40">
    <property type="entry name" value="LON domain-like"/>
    <property type="match status" value="1"/>
</dbReference>
<evidence type="ECO:0000313" key="23">
    <source>
        <dbReference type="EMBL" id="SDW65021.1"/>
    </source>
</evidence>
<dbReference type="SUPFAM" id="SSF88697">
    <property type="entry name" value="PUA domain-like"/>
    <property type="match status" value="1"/>
</dbReference>
<keyword evidence="8 14" id="KW-0346">Stress response</keyword>
<dbReference type="PIRSF" id="PIRSF001174">
    <property type="entry name" value="Lon_proteas"/>
    <property type="match status" value="1"/>
</dbReference>
<dbReference type="Pfam" id="PF05362">
    <property type="entry name" value="Lon_C"/>
    <property type="match status" value="1"/>
</dbReference>
<dbReference type="InterPro" id="IPR003593">
    <property type="entry name" value="AAA+_ATPase"/>
</dbReference>
<evidence type="ECO:0000259" key="22">
    <source>
        <dbReference type="PROSITE" id="PS51787"/>
    </source>
</evidence>
<evidence type="ECO:0000256" key="12">
    <source>
        <dbReference type="ARBA" id="ARBA00071934"/>
    </source>
</evidence>
<comment type="subunit">
    <text evidence="14 15">Homohexamer. Organized in a ring with a central cavity.</text>
</comment>
<feature type="coiled-coil region" evidence="20">
    <location>
        <begin position="195"/>
        <end position="262"/>
    </location>
</feature>
<dbReference type="PRINTS" id="PR00830">
    <property type="entry name" value="ENDOLAPTASE"/>
</dbReference>
<dbReference type="Proteomes" id="UP000198828">
    <property type="component" value="Unassembled WGS sequence"/>
</dbReference>
<dbReference type="SMART" id="SM00464">
    <property type="entry name" value="LON"/>
    <property type="match status" value="1"/>
</dbReference>
<dbReference type="InterPro" id="IPR027543">
    <property type="entry name" value="Lon_bac"/>
</dbReference>
<evidence type="ECO:0000259" key="21">
    <source>
        <dbReference type="PROSITE" id="PS51786"/>
    </source>
</evidence>
<evidence type="ECO:0000256" key="9">
    <source>
        <dbReference type="ARBA" id="ARBA00050665"/>
    </source>
</evidence>
<comment type="function">
    <text evidence="10 14">ATP-dependent serine protease that mediates the selective degradation of mutant and abnormal proteins as well as certain short-lived regulatory proteins. Required for cellular homeostasis and for survival from DNA damage and developmental changes induced by stress. Degrades polypeptides processively to yield small peptide fragments that are 5 to 10 amino acids long. Binds to DNA in a double-stranded, site-specific manner.</text>
</comment>
<dbReference type="InterPro" id="IPR008268">
    <property type="entry name" value="Peptidase_S16_AS"/>
</dbReference>
<dbReference type="EMBL" id="FNNG01000003">
    <property type="protein sequence ID" value="SDW65021.1"/>
    <property type="molecule type" value="Genomic_DNA"/>
</dbReference>
<feature type="active site" evidence="14 16">
    <location>
        <position position="684"/>
    </location>
</feature>
<dbReference type="NCBIfam" id="TIGR00763">
    <property type="entry name" value="lon"/>
    <property type="match status" value="1"/>
</dbReference>
<dbReference type="OrthoDB" id="9803599at2"/>
<dbReference type="GO" id="GO:0034605">
    <property type="term" value="P:cellular response to heat"/>
    <property type="evidence" value="ECO:0007669"/>
    <property type="project" value="UniProtKB-UniRule"/>
</dbReference>
<dbReference type="InterPro" id="IPR004815">
    <property type="entry name" value="Lon_bac/euk-typ"/>
</dbReference>
<reference evidence="23 24" key="1">
    <citation type="submission" date="2016-10" db="EMBL/GenBank/DDBJ databases">
        <authorList>
            <person name="de Groot N.N."/>
        </authorList>
    </citation>
    <scope>NUCLEOTIDE SEQUENCE [LARGE SCALE GENOMIC DNA]</scope>
    <source>
        <strain evidence="23 24">DSM 23310</strain>
    </source>
</reference>
<keyword evidence="6 14" id="KW-0720">Serine protease</keyword>
<feature type="active site" evidence="14 16">
    <location>
        <position position="727"/>
    </location>
</feature>
<comment type="catalytic activity">
    <reaction evidence="9 14 15 18">
        <text>Hydrolysis of proteins in presence of ATP.</text>
        <dbReference type="EC" id="3.4.21.53"/>
    </reaction>
</comment>
<comment type="subcellular location">
    <subcellularLocation>
        <location evidence="1 14 15">Cytoplasm</location>
    </subcellularLocation>
</comment>
<dbReference type="SUPFAM" id="SSF54211">
    <property type="entry name" value="Ribosomal protein S5 domain 2-like"/>
    <property type="match status" value="1"/>
</dbReference>
<dbReference type="Pfam" id="PF00004">
    <property type="entry name" value="AAA"/>
    <property type="match status" value="1"/>
</dbReference>
<feature type="binding site" evidence="14 17">
    <location>
        <begin position="361"/>
        <end position="368"/>
    </location>
    <ligand>
        <name>ATP</name>
        <dbReference type="ChEBI" id="CHEBI:30616"/>
    </ligand>
</feature>
<dbReference type="RefSeq" id="WP_093751513.1">
    <property type="nucleotide sequence ID" value="NZ_FNNG01000003.1"/>
</dbReference>
<keyword evidence="3 14" id="KW-0645">Protease</keyword>
<evidence type="ECO:0000256" key="1">
    <source>
        <dbReference type="ARBA" id="ARBA00004496"/>
    </source>
</evidence>
<dbReference type="InterPro" id="IPR027065">
    <property type="entry name" value="Lon_Prtase"/>
</dbReference>
<dbReference type="InterPro" id="IPR020568">
    <property type="entry name" value="Ribosomal_Su5_D2-typ_SF"/>
</dbReference>
<dbReference type="Pfam" id="PF02190">
    <property type="entry name" value="LON_substr_bdg"/>
    <property type="match status" value="1"/>
</dbReference>
<evidence type="ECO:0000256" key="5">
    <source>
        <dbReference type="ARBA" id="ARBA00022801"/>
    </source>
</evidence>
<feature type="domain" description="Lon N-terminal" evidence="22">
    <location>
        <begin position="13"/>
        <end position="209"/>
    </location>
</feature>
<dbReference type="InterPro" id="IPR003959">
    <property type="entry name" value="ATPase_AAA_core"/>
</dbReference>
<dbReference type="PROSITE" id="PS01046">
    <property type="entry name" value="LON_SER"/>
    <property type="match status" value="1"/>
</dbReference>
<evidence type="ECO:0000256" key="13">
    <source>
        <dbReference type="ARBA" id="ARBA00082722"/>
    </source>
</evidence>
<evidence type="ECO:0000256" key="10">
    <source>
        <dbReference type="ARBA" id="ARBA00053875"/>
    </source>
</evidence>
<evidence type="ECO:0000256" key="15">
    <source>
        <dbReference type="PIRNR" id="PIRNR001174"/>
    </source>
</evidence>
<feature type="domain" description="Lon proteolytic" evidence="21">
    <location>
        <begin position="597"/>
        <end position="778"/>
    </location>
</feature>
<evidence type="ECO:0000256" key="19">
    <source>
        <dbReference type="RuleBase" id="RU000591"/>
    </source>
</evidence>
<dbReference type="EC" id="3.4.21.53" evidence="11 14"/>